<gene>
    <name evidence="1" type="ORF">HINF_LOCUS16028</name>
</gene>
<comment type="caution">
    <text evidence="1">The sequence shown here is derived from an EMBL/GenBank/DDBJ whole genome shotgun (WGS) entry which is preliminary data.</text>
</comment>
<keyword evidence="2" id="KW-1185">Reference proteome</keyword>
<protein>
    <submittedName>
        <fullName evidence="1">Hypothetical_protein</fullName>
    </submittedName>
</protein>
<evidence type="ECO:0000313" key="1">
    <source>
        <dbReference type="EMBL" id="CAL5999052.1"/>
    </source>
</evidence>
<organism evidence="1 2">
    <name type="scientific">Hexamita inflata</name>
    <dbReference type="NCBI Taxonomy" id="28002"/>
    <lineage>
        <taxon>Eukaryota</taxon>
        <taxon>Metamonada</taxon>
        <taxon>Diplomonadida</taxon>
        <taxon>Hexamitidae</taxon>
        <taxon>Hexamitinae</taxon>
        <taxon>Hexamita</taxon>
    </lineage>
</organism>
<accession>A0ABP1HP77</accession>
<sequence length="114" mass="13578">MTKLIIASKHFLPTKQCLNNTKQKCTIQISSHIFVRIRCDIFWQLRQFVCEHLPISSTVPGYHRLCSALCFRLVSGHFIRSGLYFSLYWDLHHEHLEFKLQIMHYQVPGRYTIL</sequence>
<dbReference type="EMBL" id="CAXDID020000039">
    <property type="protein sequence ID" value="CAL5999052.1"/>
    <property type="molecule type" value="Genomic_DNA"/>
</dbReference>
<proteinExistence type="predicted"/>
<name>A0ABP1HP77_9EUKA</name>
<reference evidence="1 2" key="1">
    <citation type="submission" date="2024-07" db="EMBL/GenBank/DDBJ databases">
        <authorList>
            <person name="Akdeniz Z."/>
        </authorList>
    </citation>
    <scope>NUCLEOTIDE SEQUENCE [LARGE SCALE GENOMIC DNA]</scope>
</reference>
<dbReference type="Proteomes" id="UP001642409">
    <property type="component" value="Unassembled WGS sequence"/>
</dbReference>
<evidence type="ECO:0000313" key="2">
    <source>
        <dbReference type="Proteomes" id="UP001642409"/>
    </source>
</evidence>